<protein>
    <submittedName>
        <fullName evidence="1">Uncharacterized protein</fullName>
    </submittedName>
</protein>
<reference evidence="1" key="1">
    <citation type="submission" date="2023-07" db="EMBL/GenBank/DDBJ databases">
        <title>draft genome sequence of fig (Ficus carica).</title>
        <authorList>
            <person name="Takahashi T."/>
            <person name="Nishimura K."/>
        </authorList>
    </citation>
    <scope>NUCLEOTIDE SEQUENCE</scope>
</reference>
<gene>
    <name evidence="1" type="ORF">TIFTF001_047608</name>
</gene>
<dbReference type="Proteomes" id="UP001187192">
    <property type="component" value="Unassembled WGS sequence"/>
</dbReference>
<evidence type="ECO:0000313" key="1">
    <source>
        <dbReference type="EMBL" id="GMN24030.1"/>
    </source>
</evidence>
<proteinExistence type="predicted"/>
<comment type="caution">
    <text evidence="1">The sequence shown here is derived from an EMBL/GenBank/DDBJ whole genome shotgun (WGS) entry which is preliminary data.</text>
</comment>
<keyword evidence="2" id="KW-1185">Reference proteome</keyword>
<organism evidence="1 2">
    <name type="scientific">Ficus carica</name>
    <name type="common">Common fig</name>
    <dbReference type="NCBI Taxonomy" id="3494"/>
    <lineage>
        <taxon>Eukaryota</taxon>
        <taxon>Viridiplantae</taxon>
        <taxon>Streptophyta</taxon>
        <taxon>Embryophyta</taxon>
        <taxon>Tracheophyta</taxon>
        <taxon>Spermatophyta</taxon>
        <taxon>Magnoliopsida</taxon>
        <taxon>eudicotyledons</taxon>
        <taxon>Gunneridae</taxon>
        <taxon>Pentapetalae</taxon>
        <taxon>rosids</taxon>
        <taxon>fabids</taxon>
        <taxon>Rosales</taxon>
        <taxon>Moraceae</taxon>
        <taxon>Ficeae</taxon>
        <taxon>Ficus</taxon>
    </lineage>
</organism>
<evidence type="ECO:0000313" key="2">
    <source>
        <dbReference type="Proteomes" id="UP001187192"/>
    </source>
</evidence>
<accession>A0AA87Z4E3</accession>
<sequence>MFHSQWQKKDASWKDLEKIFFTWIGDVLETFLRVLVWRLSTSEVLVLILLCNGSRLKQACILKVLGFESTFVVGFHHSSARFISRCRALSVEKIPLQGFIQLRSPKGKCVGYGIPNRALSALNSYWSRSFHWGGSKSVLTSRKTYIWECYPLYSAGSKTRQRSETKHESSIPLTIRLETPILFQWERGSMTPAKGTSGKALKGKCIA</sequence>
<dbReference type="EMBL" id="BTGU01005495">
    <property type="protein sequence ID" value="GMN24030.1"/>
    <property type="molecule type" value="Genomic_DNA"/>
</dbReference>
<name>A0AA87Z4E3_FICCA</name>
<dbReference type="AlphaFoldDB" id="A0AA87Z4E3"/>